<accession>A0ABM9C348</accession>
<comment type="caution">
    <text evidence="4">The sequence shown here is derived from an EMBL/GenBank/DDBJ whole genome shotgun (WGS) entry which is preliminary data.</text>
</comment>
<dbReference type="Pfam" id="PF00293">
    <property type="entry name" value="NUDIX"/>
    <property type="match status" value="1"/>
</dbReference>
<dbReference type="SUPFAM" id="SSF55811">
    <property type="entry name" value="Nudix"/>
    <property type="match status" value="1"/>
</dbReference>
<name>A0ABM9C348_9BACL</name>
<evidence type="ECO:0000313" key="5">
    <source>
        <dbReference type="Proteomes" id="UP000838686"/>
    </source>
</evidence>
<dbReference type="PANTHER" id="PTHR43046">
    <property type="entry name" value="GDP-MANNOSE MANNOSYL HYDROLASE"/>
    <property type="match status" value="1"/>
</dbReference>
<evidence type="ECO:0000256" key="1">
    <source>
        <dbReference type="ARBA" id="ARBA00001946"/>
    </source>
</evidence>
<gene>
    <name evidence="4" type="primary">nudC_1</name>
    <name evidence="4" type="ORF">PAECIP111893_01765</name>
</gene>
<organism evidence="4 5">
    <name type="scientific">Paenibacillus plantiphilus</name>
    <dbReference type="NCBI Taxonomy" id="2905650"/>
    <lineage>
        <taxon>Bacteria</taxon>
        <taxon>Bacillati</taxon>
        <taxon>Bacillota</taxon>
        <taxon>Bacilli</taxon>
        <taxon>Bacillales</taxon>
        <taxon>Paenibacillaceae</taxon>
        <taxon>Paenibacillus</taxon>
    </lineage>
</organism>
<dbReference type="PRINTS" id="PR00502">
    <property type="entry name" value="NUDIXFAMILY"/>
</dbReference>
<keyword evidence="2 4" id="KW-0378">Hydrolase</keyword>
<dbReference type="EC" id="3.6.1.22" evidence="4"/>
<evidence type="ECO:0000259" key="3">
    <source>
        <dbReference type="PROSITE" id="PS51462"/>
    </source>
</evidence>
<dbReference type="InterPro" id="IPR015797">
    <property type="entry name" value="NUDIX_hydrolase-like_dom_sf"/>
</dbReference>
<dbReference type="GO" id="GO:0016787">
    <property type="term" value="F:hydrolase activity"/>
    <property type="evidence" value="ECO:0007669"/>
    <property type="project" value="UniProtKB-KW"/>
</dbReference>
<dbReference type="RefSeq" id="WP_236340102.1">
    <property type="nucleotide sequence ID" value="NZ_CAKMMF010000007.1"/>
</dbReference>
<evidence type="ECO:0000256" key="2">
    <source>
        <dbReference type="ARBA" id="ARBA00022801"/>
    </source>
</evidence>
<keyword evidence="5" id="KW-1185">Reference proteome</keyword>
<dbReference type="PANTHER" id="PTHR43046:SF2">
    <property type="entry name" value="8-OXO-DGTP DIPHOSPHATASE-RELATED"/>
    <property type="match status" value="1"/>
</dbReference>
<reference evidence="4" key="1">
    <citation type="submission" date="2022-01" db="EMBL/GenBank/DDBJ databases">
        <authorList>
            <person name="Criscuolo A."/>
        </authorList>
    </citation>
    <scope>NUCLEOTIDE SEQUENCE</scope>
    <source>
        <strain evidence="4">CIP111893</strain>
    </source>
</reference>
<comment type="cofactor">
    <cofactor evidence="1">
        <name>Mg(2+)</name>
        <dbReference type="ChEBI" id="CHEBI:18420"/>
    </cofactor>
</comment>
<dbReference type="CDD" id="cd04677">
    <property type="entry name" value="NUDIX_Hydrolase"/>
    <property type="match status" value="1"/>
</dbReference>
<dbReference type="PROSITE" id="PS51462">
    <property type="entry name" value="NUDIX"/>
    <property type="match status" value="1"/>
</dbReference>
<dbReference type="Proteomes" id="UP000838686">
    <property type="component" value="Unassembled WGS sequence"/>
</dbReference>
<dbReference type="EMBL" id="CAKMMF010000007">
    <property type="protein sequence ID" value="CAH1201904.1"/>
    <property type="molecule type" value="Genomic_DNA"/>
</dbReference>
<sequence>MGYIEDLRKAVGSQPLILVGVAVAVINEQGQFLLQKRLDGVWGVPGGFVELGESTEEAGRREVWEETGIEVGRLDLVGVFSGKEHFVKLANGDEFYPVTIAYVSRDITGGALTADGRETLEAKFFAVHDLPAGLSPLLSGLIKQYAQQQTRTQ</sequence>
<proteinExistence type="predicted"/>
<dbReference type="InterPro" id="IPR000086">
    <property type="entry name" value="NUDIX_hydrolase_dom"/>
</dbReference>
<feature type="domain" description="Nudix hydrolase" evidence="3">
    <location>
        <begin position="16"/>
        <end position="150"/>
    </location>
</feature>
<dbReference type="InterPro" id="IPR020476">
    <property type="entry name" value="Nudix_hydrolase"/>
</dbReference>
<evidence type="ECO:0000313" key="4">
    <source>
        <dbReference type="EMBL" id="CAH1201904.1"/>
    </source>
</evidence>
<protein>
    <submittedName>
        <fullName evidence="4">NADH pyrophosphatase</fullName>
        <ecNumber evidence="4">3.6.1.22</ecNumber>
    </submittedName>
</protein>
<dbReference type="Gene3D" id="3.90.79.10">
    <property type="entry name" value="Nucleoside Triphosphate Pyrophosphohydrolase"/>
    <property type="match status" value="1"/>
</dbReference>